<dbReference type="PANTHER" id="PTHR12849">
    <property type="entry name" value="RNA LARIAT DEBRANCHING ENZYME"/>
    <property type="match status" value="1"/>
</dbReference>
<evidence type="ECO:0000256" key="11">
    <source>
        <dbReference type="ARBA" id="ARBA00023211"/>
    </source>
</evidence>
<evidence type="ECO:0000256" key="6">
    <source>
        <dbReference type="ARBA" id="ARBA00022664"/>
    </source>
</evidence>
<dbReference type="Pfam" id="PF00149">
    <property type="entry name" value="Metallophos"/>
    <property type="match status" value="1"/>
</dbReference>
<evidence type="ECO:0000256" key="8">
    <source>
        <dbReference type="ARBA" id="ARBA00022801"/>
    </source>
</evidence>
<dbReference type="SMART" id="SM01124">
    <property type="entry name" value="DBR1"/>
    <property type="match status" value="1"/>
</dbReference>
<evidence type="ECO:0000256" key="7">
    <source>
        <dbReference type="ARBA" id="ARBA00022723"/>
    </source>
</evidence>
<organism evidence="15 16">
    <name type="scientific">Discostella pseudostelligera</name>
    <dbReference type="NCBI Taxonomy" id="259834"/>
    <lineage>
        <taxon>Eukaryota</taxon>
        <taxon>Sar</taxon>
        <taxon>Stramenopiles</taxon>
        <taxon>Ochrophyta</taxon>
        <taxon>Bacillariophyta</taxon>
        <taxon>Coscinodiscophyceae</taxon>
        <taxon>Thalassiosirophycidae</taxon>
        <taxon>Stephanodiscales</taxon>
        <taxon>Stephanodiscaceae</taxon>
        <taxon>Discostella</taxon>
    </lineage>
</organism>
<dbReference type="AlphaFoldDB" id="A0ABD3MCG8"/>
<comment type="cofactor">
    <cofactor evidence="1">
        <name>Mn(2+)</name>
        <dbReference type="ChEBI" id="CHEBI:29035"/>
    </cofactor>
</comment>
<feature type="compositionally biased region" description="Acidic residues" evidence="13">
    <location>
        <begin position="690"/>
        <end position="703"/>
    </location>
</feature>
<dbReference type="GO" id="GO:0006397">
    <property type="term" value="P:mRNA processing"/>
    <property type="evidence" value="ECO:0007669"/>
    <property type="project" value="UniProtKB-KW"/>
</dbReference>
<gene>
    <name evidence="15" type="ORF">ACHAWU_006518</name>
</gene>
<evidence type="ECO:0000259" key="14">
    <source>
        <dbReference type="SMART" id="SM01124"/>
    </source>
</evidence>
<reference evidence="15 16" key="1">
    <citation type="submission" date="2024-10" db="EMBL/GenBank/DDBJ databases">
        <title>Updated reference genomes for cyclostephanoid diatoms.</title>
        <authorList>
            <person name="Roberts W.R."/>
            <person name="Alverson A.J."/>
        </authorList>
    </citation>
    <scope>NUCLEOTIDE SEQUENCE [LARGE SCALE GENOMIC DNA]</scope>
    <source>
        <strain evidence="15 16">AJA232-27</strain>
    </source>
</reference>
<keyword evidence="12" id="KW-0539">Nucleus</keyword>
<keyword evidence="7" id="KW-0479">Metal-binding</keyword>
<evidence type="ECO:0000313" key="15">
    <source>
        <dbReference type="EMBL" id="KAL3761488.1"/>
    </source>
</evidence>
<proteinExistence type="inferred from homology"/>
<dbReference type="InterPro" id="IPR041816">
    <property type="entry name" value="Dbr1_N"/>
</dbReference>
<keyword evidence="16" id="KW-1185">Reference proteome</keyword>
<comment type="cofactor">
    <cofactor evidence="3">
        <name>Fe(2+)</name>
        <dbReference type="ChEBI" id="CHEBI:29033"/>
    </cofactor>
</comment>
<comment type="cofactor">
    <cofactor evidence="2">
        <name>Zn(2+)</name>
        <dbReference type="ChEBI" id="CHEBI:29105"/>
    </cofactor>
</comment>
<dbReference type="SUPFAM" id="SSF56300">
    <property type="entry name" value="Metallo-dependent phosphatases"/>
    <property type="match status" value="1"/>
</dbReference>
<evidence type="ECO:0000256" key="9">
    <source>
        <dbReference type="ARBA" id="ARBA00022833"/>
    </source>
</evidence>
<comment type="similarity">
    <text evidence="5">Belongs to the lariat debranching enzyme family.</text>
</comment>
<dbReference type="EMBL" id="JALLBG020000149">
    <property type="protein sequence ID" value="KAL3761488.1"/>
    <property type="molecule type" value="Genomic_DNA"/>
</dbReference>
<comment type="caution">
    <text evidence="15">The sequence shown here is derived from an EMBL/GenBank/DDBJ whole genome shotgun (WGS) entry which is preliminary data.</text>
</comment>
<dbReference type="GO" id="GO:0046872">
    <property type="term" value="F:metal ion binding"/>
    <property type="evidence" value="ECO:0007669"/>
    <property type="project" value="UniProtKB-KW"/>
</dbReference>
<comment type="subcellular location">
    <subcellularLocation>
        <location evidence="4">Nucleus</location>
    </subcellularLocation>
</comment>
<evidence type="ECO:0000256" key="10">
    <source>
        <dbReference type="ARBA" id="ARBA00023004"/>
    </source>
</evidence>
<evidence type="ECO:0000256" key="12">
    <source>
        <dbReference type="ARBA" id="ARBA00023242"/>
    </source>
</evidence>
<feature type="region of interest" description="Disordered" evidence="13">
    <location>
        <begin position="637"/>
        <end position="725"/>
    </location>
</feature>
<dbReference type="GO" id="GO:0005634">
    <property type="term" value="C:nucleus"/>
    <property type="evidence" value="ECO:0007669"/>
    <property type="project" value="UniProtKB-SubCell"/>
</dbReference>
<dbReference type="InterPro" id="IPR029052">
    <property type="entry name" value="Metallo-depent_PP-like"/>
</dbReference>
<protein>
    <recommendedName>
        <fullName evidence="14">Lariat debranching enzyme C-terminal domain-containing protein</fullName>
    </recommendedName>
</protein>
<keyword evidence="9" id="KW-0862">Zinc</keyword>
<dbReference type="CDD" id="cd00844">
    <property type="entry name" value="MPP_Dbr1_N"/>
    <property type="match status" value="1"/>
</dbReference>
<name>A0ABD3MCG8_9STRA</name>
<evidence type="ECO:0000256" key="1">
    <source>
        <dbReference type="ARBA" id="ARBA00001936"/>
    </source>
</evidence>
<sequence>MNRGGNIFRQGYGGRGRNYSGSGRGGGGRRGRGHGSGRWNGRGRGGGGSGSGSGSGAYIHNIGVSGNPSSTSFAVAVQGCNHGELDSIYEALESYRCGGQNGKEPGGLVIGTENSNNNPPSPQPTHINNIDVLLCCGDVQTLRNANDFHSLAVPPKYKTIGDFHAYYSGQKIAPILTIMIGGNHEASNYLQELHYGGWVAPNIYYLGAAGVVNLCKMRKGENGEDVVSVLRIAGISGIYKANHYSLGRYEMPPYDSGSLRSVYHTREVDVKRMRAMSSASSAPSSNPRRTIDIMMTHDWPRGIAHHGNVSQLLQQKPFFRQEVEQNELGSPAHEDLLYTLKPRFWFAAHLHVKFEALVQHDGKLSAVSTTTTPTDTMFYSNNPEGLPTKTTTGPSVVDDIATTEFIGMESNDGICPTSNSNIETLTDQMTRFLSLDKCLPKRRHIQITHVEPSSSRVAVESSNGKEEPTVALPIEGAFGSSNNNDNPWLEYDVTWLAMLQRTHGWTKRTRSRVIVPEHDIVITEADEEDVLKRFELHGDEGEEESSTTTPLAIPQNFVMTAPPFDPTTGNRTYGPPPAMVGNPQTDRLLKILGLNHQITVPFVAGALNQSPSISLWQPPSPSRQLIPSAAIYHNRKNDVNSRGLDDENEIDLDDDLHEGADSANDACSEPQQLMAEGEGITSLDTTHDPEEIDLDDSADEGDGAGDSKSFVPLSGSTAKKPRTNS</sequence>
<feature type="compositionally biased region" description="Gly residues" evidence="13">
    <location>
        <begin position="36"/>
        <end position="52"/>
    </location>
</feature>
<feature type="domain" description="Lariat debranching enzyme C-terminal" evidence="14">
    <location>
        <begin position="420"/>
        <end position="598"/>
    </location>
</feature>
<evidence type="ECO:0000313" key="16">
    <source>
        <dbReference type="Proteomes" id="UP001530293"/>
    </source>
</evidence>
<evidence type="ECO:0000256" key="5">
    <source>
        <dbReference type="ARBA" id="ARBA00006045"/>
    </source>
</evidence>
<evidence type="ECO:0000256" key="2">
    <source>
        <dbReference type="ARBA" id="ARBA00001947"/>
    </source>
</evidence>
<feature type="region of interest" description="Disordered" evidence="13">
    <location>
        <begin position="1"/>
        <end position="52"/>
    </location>
</feature>
<accession>A0ABD3MCG8</accession>
<evidence type="ECO:0000256" key="4">
    <source>
        <dbReference type="ARBA" id="ARBA00004123"/>
    </source>
</evidence>
<keyword evidence="11" id="KW-0464">Manganese</keyword>
<keyword evidence="10" id="KW-0408">Iron</keyword>
<feature type="compositionally biased region" description="Gly residues" evidence="13">
    <location>
        <begin position="11"/>
        <end position="26"/>
    </location>
</feature>
<feature type="compositionally biased region" description="Acidic residues" evidence="13">
    <location>
        <begin position="646"/>
        <end position="656"/>
    </location>
</feature>
<dbReference type="GO" id="GO:0008419">
    <property type="term" value="F:RNA lariat debranching enzyme activity"/>
    <property type="evidence" value="ECO:0007669"/>
    <property type="project" value="UniProtKB-ARBA"/>
</dbReference>
<evidence type="ECO:0000256" key="13">
    <source>
        <dbReference type="SAM" id="MobiDB-lite"/>
    </source>
</evidence>
<evidence type="ECO:0000256" key="3">
    <source>
        <dbReference type="ARBA" id="ARBA00001954"/>
    </source>
</evidence>
<keyword evidence="6" id="KW-0507">mRNA processing</keyword>
<dbReference type="Pfam" id="PF05011">
    <property type="entry name" value="DBR1"/>
    <property type="match status" value="1"/>
</dbReference>
<dbReference type="PANTHER" id="PTHR12849:SF0">
    <property type="entry name" value="LARIAT DEBRANCHING ENZYME"/>
    <property type="match status" value="1"/>
</dbReference>
<dbReference type="InterPro" id="IPR007708">
    <property type="entry name" value="DBR1_C"/>
</dbReference>
<keyword evidence="8" id="KW-0378">Hydrolase</keyword>
<dbReference type="InterPro" id="IPR004843">
    <property type="entry name" value="Calcineurin-like_PHP"/>
</dbReference>
<dbReference type="Proteomes" id="UP001530293">
    <property type="component" value="Unassembled WGS sequence"/>
</dbReference>